<dbReference type="PANTHER" id="PTHR46401:SF2">
    <property type="entry name" value="GLYCOSYLTRANSFERASE WBBK-RELATED"/>
    <property type="match status" value="1"/>
</dbReference>
<dbReference type="PANTHER" id="PTHR46401">
    <property type="entry name" value="GLYCOSYLTRANSFERASE WBBK-RELATED"/>
    <property type="match status" value="1"/>
</dbReference>
<evidence type="ECO:0000313" key="2">
    <source>
        <dbReference type="EMBL" id="GID78258.1"/>
    </source>
</evidence>
<sequence length="349" mass="38947">MVVHEVAVRLARAFDVVVYTGSYRGSRSGTRDGVRYVHLPVGWAGPRGGQILFQLLLPFVALLRRPAVWIETLSPPFSASPLPVVYRRRVVALVQMLSGADMARKYRLPFHLVERRALRLYRHFVTLNEVDRQAIVRYARPAGCHLVPNGVHRPVVAEDEFGAGGHLLFLGRVDVQQKGLDLLLEALRRVPAGMPLVIAGSGVPAEERRLRRLVEAAGADVTMAGRVTGAEKEKLIRSCAAMVVPSRFETFSLAALEAMAHGKPVVCFDLPQLRWMGDDCVVRVPPFDVPALGRALRDLVADPRRRAELGRRGYDFSRNHDWEVIGERYRALIDELIGPRTNTPPARRE</sequence>
<evidence type="ECO:0000313" key="3">
    <source>
        <dbReference type="Proteomes" id="UP000609879"/>
    </source>
</evidence>
<organism evidence="2 3">
    <name type="scientific">Paractinoplanes deccanensis</name>
    <dbReference type="NCBI Taxonomy" id="113561"/>
    <lineage>
        <taxon>Bacteria</taxon>
        <taxon>Bacillati</taxon>
        <taxon>Actinomycetota</taxon>
        <taxon>Actinomycetes</taxon>
        <taxon>Micromonosporales</taxon>
        <taxon>Micromonosporaceae</taxon>
        <taxon>Paractinoplanes</taxon>
    </lineage>
</organism>
<reference evidence="2 3" key="1">
    <citation type="submission" date="2021-01" db="EMBL/GenBank/DDBJ databases">
        <title>Whole genome shotgun sequence of Actinoplanes deccanensis NBRC 13994.</title>
        <authorList>
            <person name="Komaki H."/>
            <person name="Tamura T."/>
        </authorList>
    </citation>
    <scope>NUCLEOTIDE SEQUENCE [LARGE SCALE GENOMIC DNA]</scope>
    <source>
        <strain evidence="2 3">NBRC 13994</strain>
    </source>
</reference>
<dbReference type="CDD" id="cd03801">
    <property type="entry name" value="GT4_PimA-like"/>
    <property type="match status" value="1"/>
</dbReference>
<protein>
    <recommendedName>
        <fullName evidence="4">Glycosyltransferase</fullName>
    </recommendedName>
</protein>
<dbReference type="Pfam" id="PF13692">
    <property type="entry name" value="Glyco_trans_1_4"/>
    <property type="match status" value="1"/>
</dbReference>
<evidence type="ECO:0000256" key="1">
    <source>
        <dbReference type="ARBA" id="ARBA00022679"/>
    </source>
</evidence>
<proteinExistence type="predicted"/>
<comment type="caution">
    <text evidence="2">The sequence shown here is derived from an EMBL/GenBank/DDBJ whole genome shotgun (WGS) entry which is preliminary data.</text>
</comment>
<evidence type="ECO:0008006" key="4">
    <source>
        <dbReference type="Google" id="ProtNLM"/>
    </source>
</evidence>
<name>A0ABQ3YE30_9ACTN</name>
<gene>
    <name evidence="2" type="ORF">Ade02nite_68990</name>
</gene>
<dbReference type="Proteomes" id="UP000609879">
    <property type="component" value="Unassembled WGS sequence"/>
</dbReference>
<accession>A0ABQ3YE30</accession>
<dbReference type="EMBL" id="BOMI01000144">
    <property type="protein sequence ID" value="GID78258.1"/>
    <property type="molecule type" value="Genomic_DNA"/>
</dbReference>
<keyword evidence="1" id="KW-0808">Transferase</keyword>
<dbReference type="SUPFAM" id="SSF53756">
    <property type="entry name" value="UDP-Glycosyltransferase/glycogen phosphorylase"/>
    <property type="match status" value="1"/>
</dbReference>
<dbReference type="Gene3D" id="3.40.50.2000">
    <property type="entry name" value="Glycogen Phosphorylase B"/>
    <property type="match status" value="2"/>
</dbReference>
<keyword evidence="3" id="KW-1185">Reference proteome</keyword>